<dbReference type="EMBL" id="JACHDO010000001">
    <property type="protein sequence ID" value="MBB5495385.1"/>
    <property type="molecule type" value="Genomic_DNA"/>
</dbReference>
<dbReference type="Gene3D" id="1.25.40.10">
    <property type="entry name" value="Tetratricopeptide repeat domain"/>
    <property type="match status" value="1"/>
</dbReference>
<reference evidence="1 2" key="1">
    <citation type="submission" date="2020-08" db="EMBL/GenBank/DDBJ databases">
        <title>Sequencing the genomes of 1000 actinobacteria strains.</title>
        <authorList>
            <person name="Klenk H.-P."/>
        </authorList>
    </citation>
    <scope>NUCLEOTIDE SEQUENCE [LARGE SCALE GENOMIC DNA]</scope>
    <source>
        <strain evidence="1 2">DSM 44598</strain>
    </source>
</reference>
<dbReference type="InterPro" id="IPR027417">
    <property type="entry name" value="P-loop_NTPase"/>
</dbReference>
<dbReference type="Gene3D" id="3.40.50.300">
    <property type="entry name" value="P-loop containing nucleotide triphosphate hydrolases"/>
    <property type="match status" value="1"/>
</dbReference>
<dbReference type="PANTHER" id="PTHR47691:SF3">
    <property type="entry name" value="HTH-TYPE TRANSCRIPTIONAL REGULATOR RV0890C-RELATED"/>
    <property type="match status" value="1"/>
</dbReference>
<dbReference type="InterPro" id="IPR042197">
    <property type="entry name" value="Apaf_helical"/>
</dbReference>
<evidence type="ECO:0000313" key="2">
    <source>
        <dbReference type="Proteomes" id="UP000579647"/>
    </source>
</evidence>
<gene>
    <name evidence="1" type="ORF">HNR07_006522</name>
</gene>
<dbReference type="AlphaFoldDB" id="A0A840WTS1"/>
<dbReference type="PRINTS" id="PR00364">
    <property type="entry name" value="DISEASERSIST"/>
</dbReference>
<dbReference type="SUPFAM" id="SSF52540">
    <property type="entry name" value="P-loop containing nucleoside triphosphate hydrolases"/>
    <property type="match status" value="1"/>
</dbReference>
<accession>A0A840WTS1</accession>
<name>A0A840WTS1_9ACTN</name>
<protein>
    <recommendedName>
        <fullName evidence="3">NB-ARC domain-containing protein</fullName>
    </recommendedName>
</protein>
<keyword evidence="2" id="KW-1185">Reference proteome</keyword>
<dbReference type="Gene3D" id="1.10.8.430">
    <property type="entry name" value="Helical domain of apoptotic protease-activating factors"/>
    <property type="match status" value="1"/>
</dbReference>
<organism evidence="1 2">
    <name type="scientific">Nocardiopsis metallicus</name>
    <dbReference type="NCBI Taxonomy" id="179819"/>
    <lineage>
        <taxon>Bacteria</taxon>
        <taxon>Bacillati</taxon>
        <taxon>Actinomycetota</taxon>
        <taxon>Actinomycetes</taxon>
        <taxon>Streptosporangiales</taxon>
        <taxon>Nocardiopsidaceae</taxon>
        <taxon>Nocardiopsis</taxon>
    </lineage>
</organism>
<dbReference type="Proteomes" id="UP000579647">
    <property type="component" value="Unassembled WGS sequence"/>
</dbReference>
<proteinExistence type="predicted"/>
<evidence type="ECO:0000313" key="1">
    <source>
        <dbReference type="EMBL" id="MBB5495385.1"/>
    </source>
</evidence>
<dbReference type="GO" id="GO:0043531">
    <property type="term" value="F:ADP binding"/>
    <property type="evidence" value="ECO:0007669"/>
    <property type="project" value="InterPro"/>
</dbReference>
<evidence type="ECO:0008006" key="3">
    <source>
        <dbReference type="Google" id="ProtNLM"/>
    </source>
</evidence>
<dbReference type="InterPro" id="IPR011990">
    <property type="entry name" value="TPR-like_helical_dom_sf"/>
</dbReference>
<dbReference type="PANTHER" id="PTHR47691">
    <property type="entry name" value="REGULATOR-RELATED"/>
    <property type="match status" value="1"/>
</dbReference>
<sequence length="566" mass="61075">MPERYDISHSRAGRDVIAKQFNQYLGPPPAPLNSLPAPPAGFTGRKREIDELLALLDPSAPKASGGVMVSVVSGMGGVGKSALAVSAANTALERGWFSGALFVNLRGYDPEPLSPEQALSSLLHSLGKRDRDVVDAGSVYRQELTRAASELGGPILVLTDNAGSAAQLEPLLPGPGGHRVLVTSRSGLSALSARRLELRPLSEAKSLEVLASLLNELDDGSPLEHEPEAARSIARACAGLPLALSTCAALIRSVPFPDLDLTGIAASLSSARRLETLDDGHRSINRMLDLTVARLGPEQVRLLTLMNVAPVESVCLGAAAALADLTEDKVRSLATELADAQLLQRSLKERWSLHTLTSDYVRLRVAQPPVEEVLAALIRLMEYYADTARERAPVDEDRHSRDLRSRTGSWFFEEVDNLAEMVRLADALGRTDIAIDLPLELGEALFPHCGIRPGEAMLSIARDNASRTSDRRGEAQASLLLGSHPAAWLEADSAEVNLRHALRLFKKDKDRFGQAIVWADLAQLFTRTGEQRKIIPAFKRALALVEGTGSPLAEDISSLLAEHRRR</sequence>
<comment type="caution">
    <text evidence="1">The sequence shown here is derived from an EMBL/GenBank/DDBJ whole genome shotgun (WGS) entry which is preliminary data.</text>
</comment>
<dbReference type="RefSeq" id="WP_184370176.1">
    <property type="nucleotide sequence ID" value="NZ_BAAAKM010000070.1"/>
</dbReference>